<dbReference type="AlphaFoldDB" id="A0A0F9AXY9"/>
<evidence type="ECO:0000313" key="1">
    <source>
        <dbReference type="EMBL" id="KKK77231.1"/>
    </source>
</evidence>
<protein>
    <submittedName>
        <fullName evidence="1">Uncharacterized protein</fullName>
    </submittedName>
</protein>
<gene>
    <name evidence="1" type="ORF">LCGC14_2855710</name>
</gene>
<name>A0A0F9AXY9_9ZZZZ</name>
<organism evidence="1">
    <name type="scientific">marine sediment metagenome</name>
    <dbReference type="NCBI Taxonomy" id="412755"/>
    <lineage>
        <taxon>unclassified sequences</taxon>
        <taxon>metagenomes</taxon>
        <taxon>ecological metagenomes</taxon>
    </lineage>
</organism>
<proteinExistence type="predicted"/>
<feature type="non-terminal residue" evidence="1">
    <location>
        <position position="1"/>
    </location>
</feature>
<comment type="caution">
    <text evidence="1">The sequence shown here is derived from an EMBL/GenBank/DDBJ whole genome shotgun (WGS) entry which is preliminary data.</text>
</comment>
<sequence length="56" mass="6639">ENISKNSLDLSDCVIPFSKLFKNYKSIDIYSGTCKIPFKDRDPDFKMILRQEFQNF</sequence>
<reference evidence="1" key="1">
    <citation type="journal article" date="2015" name="Nature">
        <title>Complex archaea that bridge the gap between prokaryotes and eukaryotes.</title>
        <authorList>
            <person name="Spang A."/>
            <person name="Saw J.H."/>
            <person name="Jorgensen S.L."/>
            <person name="Zaremba-Niedzwiedzka K."/>
            <person name="Martijn J."/>
            <person name="Lind A.E."/>
            <person name="van Eijk R."/>
            <person name="Schleper C."/>
            <person name="Guy L."/>
            <person name="Ettema T.J."/>
        </authorList>
    </citation>
    <scope>NUCLEOTIDE SEQUENCE</scope>
</reference>
<dbReference type="EMBL" id="LAZR01055054">
    <property type="protein sequence ID" value="KKK77231.1"/>
    <property type="molecule type" value="Genomic_DNA"/>
</dbReference>
<accession>A0A0F9AXY9</accession>